<dbReference type="OrthoDB" id="9802848at2"/>
<dbReference type="GO" id="GO:0016787">
    <property type="term" value="F:hydrolase activity"/>
    <property type="evidence" value="ECO:0007669"/>
    <property type="project" value="InterPro"/>
</dbReference>
<dbReference type="PANTHER" id="PTHR47396">
    <property type="entry name" value="TYPE I RESTRICTION ENZYME ECOKI R PROTEIN"/>
    <property type="match status" value="1"/>
</dbReference>
<evidence type="ECO:0000313" key="4">
    <source>
        <dbReference type="Proteomes" id="UP000245938"/>
    </source>
</evidence>
<dbReference type="GO" id="GO:0005829">
    <property type="term" value="C:cytosol"/>
    <property type="evidence" value="ECO:0007669"/>
    <property type="project" value="TreeGrafter"/>
</dbReference>
<dbReference type="SMART" id="SM00487">
    <property type="entry name" value="DEXDc"/>
    <property type="match status" value="1"/>
</dbReference>
<dbReference type="EMBL" id="QFVR01000003">
    <property type="protein sequence ID" value="PWI26290.1"/>
    <property type="molecule type" value="Genomic_DNA"/>
</dbReference>
<evidence type="ECO:0000259" key="2">
    <source>
        <dbReference type="PROSITE" id="PS51194"/>
    </source>
</evidence>
<evidence type="ECO:0000259" key="1">
    <source>
        <dbReference type="PROSITE" id="PS51192"/>
    </source>
</evidence>
<dbReference type="PROSITE" id="PS51194">
    <property type="entry name" value="HELICASE_CTER"/>
    <property type="match status" value="1"/>
</dbReference>
<gene>
    <name evidence="3" type="ORF">DEX24_02850</name>
</gene>
<dbReference type="PROSITE" id="PS51192">
    <property type="entry name" value="HELICASE_ATP_BIND_1"/>
    <property type="match status" value="1"/>
</dbReference>
<accession>A0A2U3AP11</accession>
<dbReference type="GO" id="GO:0003677">
    <property type="term" value="F:DNA binding"/>
    <property type="evidence" value="ECO:0007669"/>
    <property type="project" value="InterPro"/>
</dbReference>
<dbReference type="Gene3D" id="3.40.50.300">
    <property type="entry name" value="P-loop containing nucleotide triphosphate hydrolases"/>
    <property type="match status" value="2"/>
</dbReference>
<dbReference type="RefSeq" id="WP_109304895.1">
    <property type="nucleotide sequence ID" value="NZ_BJUF01000066.1"/>
</dbReference>
<sequence>MTRYSVLLTIKDKVMASKGHSVSMKCRSFVKKLGYTKRSRKMIREIDEEIKATGLHISLPKSMANWGQIEMDQTIKFTLVRPKALQIIVKDQPSSTALFAFQAEAIHALHRQIVQPSFKGLLVLPTGGGKTTTAVRWLYEAALLKGKKVLWIAHRHELLNQAFATFQRFAIGRRKPIATRIISGVHERAEFIESSDELVIASKDSLMSPSSKLSDWLKHSDELFVVIDEAHHATAITYKQLISTIYAQIDKVRLLGLTATPFRTAETEQGALRELFKDGIIYKKDLKNLIASGILSEPSFFELQTDVSYSGELDDDMLKSIKDWDLLPESVASSLAQNKKRNHLIVQQYERHQMGYGKTIIFAVNRSHATILAALFNNKGIDARTVISNSENDETNSSVIEAFRKNVFPVLINVNILTEGADFPDVQTVFLTRPTTSSILMTQMIGRALRGIAAGGTKTATIVSFIDNWTDKIAWSNPQVLLAGENLDAPISDAQQLNIATIISTKMLQEIALRIDDTVDFERLNRVLFEKSVPVGIYALQYTVQMEGATIQRQEEVLVYENDVENYTNMLKKLPQLLAYYGIQQQASYRQLQPLINEIEMTFFLQDHFKPLYAPEDISAIIHYYMATNSVPKLLYFKERTQVNLTYIANTIIRENMSYSMQKQVISDYWQQNPFLQIFFSYKELYYKKCLQTELLALEYVEEISVENLTSPLSLTKLKKVDHPLWRNIILTVFQENMKQNGAYTCVQTGYKSADRAKFTVAYRRSVKNGGQTTPSNLALIKRI</sequence>
<comment type="caution">
    <text evidence="3">The sequence shown here is derived from an EMBL/GenBank/DDBJ whole genome shotgun (WGS) entry which is preliminary data.</text>
</comment>
<evidence type="ECO:0008006" key="5">
    <source>
        <dbReference type="Google" id="ProtNLM"/>
    </source>
</evidence>
<dbReference type="PANTHER" id="PTHR47396:SF1">
    <property type="entry name" value="ATP-DEPENDENT HELICASE IRC3-RELATED"/>
    <property type="match status" value="1"/>
</dbReference>
<dbReference type="AlphaFoldDB" id="A0A2U3AP11"/>
<organism evidence="3 4">
    <name type="scientific">Kurthia sibirica</name>
    <dbReference type="NCBI Taxonomy" id="202750"/>
    <lineage>
        <taxon>Bacteria</taxon>
        <taxon>Bacillati</taxon>
        <taxon>Bacillota</taxon>
        <taxon>Bacilli</taxon>
        <taxon>Bacillales</taxon>
        <taxon>Caryophanaceae</taxon>
        <taxon>Kurthia</taxon>
    </lineage>
</organism>
<feature type="domain" description="Helicase C-terminal" evidence="2">
    <location>
        <begin position="344"/>
        <end position="503"/>
    </location>
</feature>
<evidence type="ECO:0000313" key="3">
    <source>
        <dbReference type="EMBL" id="PWI26290.1"/>
    </source>
</evidence>
<dbReference type="Proteomes" id="UP000245938">
    <property type="component" value="Unassembled WGS sequence"/>
</dbReference>
<protein>
    <recommendedName>
        <fullName evidence="5">DEAD/DEAH box helicase</fullName>
    </recommendedName>
</protein>
<dbReference type="InterPro" id="IPR014001">
    <property type="entry name" value="Helicase_ATP-bd"/>
</dbReference>
<reference evidence="3 4" key="1">
    <citation type="submission" date="2018-05" db="EMBL/GenBank/DDBJ databases">
        <title>Kurthia sibirica genome sequence.</title>
        <authorList>
            <person name="Maclea K.S."/>
            <person name="Goen A.E."/>
        </authorList>
    </citation>
    <scope>NUCLEOTIDE SEQUENCE [LARGE SCALE GENOMIC DNA]</scope>
    <source>
        <strain evidence="3 4">ATCC 49154</strain>
    </source>
</reference>
<dbReference type="InterPro" id="IPR050742">
    <property type="entry name" value="Helicase_Restrict-Modif_Enz"/>
</dbReference>
<name>A0A2U3AP11_9BACL</name>
<keyword evidence="4" id="KW-1185">Reference proteome</keyword>
<dbReference type="InterPro" id="IPR006935">
    <property type="entry name" value="Helicase/UvrB_N"/>
</dbReference>
<dbReference type="InterPro" id="IPR001650">
    <property type="entry name" value="Helicase_C-like"/>
</dbReference>
<dbReference type="GO" id="GO:0005524">
    <property type="term" value="F:ATP binding"/>
    <property type="evidence" value="ECO:0007669"/>
    <property type="project" value="InterPro"/>
</dbReference>
<dbReference type="SMART" id="SM00490">
    <property type="entry name" value="HELICc"/>
    <property type="match status" value="1"/>
</dbReference>
<dbReference type="Pfam" id="PF04851">
    <property type="entry name" value="ResIII"/>
    <property type="match status" value="1"/>
</dbReference>
<dbReference type="SUPFAM" id="SSF52540">
    <property type="entry name" value="P-loop containing nucleoside triphosphate hydrolases"/>
    <property type="match status" value="1"/>
</dbReference>
<dbReference type="InterPro" id="IPR027417">
    <property type="entry name" value="P-loop_NTPase"/>
</dbReference>
<dbReference type="Pfam" id="PF00271">
    <property type="entry name" value="Helicase_C"/>
    <property type="match status" value="1"/>
</dbReference>
<proteinExistence type="predicted"/>
<feature type="domain" description="Helicase ATP-binding" evidence="1">
    <location>
        <begin position="111"/>
        <end position="279"/>
    </location>
</feature>